<sequence length="108" mass="12517">MFLFNKMPTQILNPYLTTKVQIRICIGSVIGLLSSVVLLFAAIIEIPFFVLPWLVCSSIHIVMQIIINMMAVLRNGPAYLIMMGLLFMIIYIYMWLVIFSYLVELFDY</sequence>
<feature type="transmembrane region" description="Helical" evidence="1">
    <location>
        <begin position="50"/>
        <end position="73"/>
    </location>
</feature>
<dbReference type="Proteomes" id="UP000504634">
    <property type="component" value="Unplaced"/>
</dbReference>
<evidence type="ECO:0000313" key="3">
    <source>
        <dbReference type="RefSeq" id="XP_030371851.1"/>
    </source>
</evidence>
<feature type="transmembrane region" description="Helical" evidence="1">
    <location>
        <begin position="80"/>
        <end position="103"/>
    </location>
</feature>
<evidence type="ECO:0000256" key="1">
    <source>
        <dbReference type="SAM" id="Phobius"/>
    </source>
</evidence>
<dbReference type="RefSeq" id="XP_030371851.1">
    <property type="nucleotide sequence ID" value="XM_030515991.1"/>
</dbReference>
<reference evidence="3" key="1">
    <citation type="submission" date="2025-08" db="UniProtKB">
        <authorList>
            <consortium name="RefSeq"/>
        </authorList>
    </citation>
    <scope>IDENTIFICATION</scope>
    <source>
        <strain evidence="3">11010-0011.00</strain>
        <tissue evidence="3">Whole body</tissue>
    </source>
</reference>
<evidence type="ECO:0000313" key="2">
    <source>
        <dbReference type="Proteomes" id="UP000504634"/>
    </source>
</evidence>
<keyword evidence="1" id="KW-1133">Transmembrane helix</keyword>
<feature type="transmembrane region" description="Helical" evidence="1">
    <location>
        <begin position="20"/>
        <end position="44"/>
    </location>
</feature>
<protein>
    <submittedName>
        <fullName evidence="3">Uncharacterized protein LOC115622032 isoform X2</fullName>
    </submittedName>
</protein>
<dbReference type="AlphaFoldDB" id="A0A6J2T4J9"/>
<proteinExistence type="predicted"/>
<keyword evidence="1" id="KW-0472">Membrane</keyword>
<name>A0A6J2T4J9_DROLE</name>
<gene>
    <name evidence="3" type="primary">LOC115622032</name>
</gene>
<keyword evidence="1" id="KW-0812">Transmembrane</keyword>
<organism evidence="2 3">
    <name type="scientific">Drosophila lebanonensis</name>
    <name type="common">Fruit fly</name>
    <name type="synonym">Scaptodrosophila lebanonensis</name>
    <dbReference type="NCBI Taxonomy" id="7225"/>
    <lineage>
        <taxon>Eukaryota</taxon>
        <taxon>Metazoa</taxon>
        <taxon>Ecdysozoa</taxon>
        <taxon>Arthropoda</taxon>
        <taxon>Hexapoda</taxon>
        <taxon>Insecta</taxon>
        <taxon>Pterygota</taxon>
        <taxon>Neoptera</taxon>
        <taxon>Endopterygota</taxon>
        <taxon>Diptera</taxon>
        <taxon>Brachycera</taxon>
        <taxon>Muscomorpha</taxon>
        <taxon>Ephydroidea</taxon>
        <taxon>Drosophilidae</taxon>
        <taxon>Scaptodrosophila</taxon>
    </lineage>
</organism>
<accession>A0A6J2T4J9</accession>
<dbReference type="GeneID" id="115622032"/>
<keyword evidence="2" id="KW-1185">Reference proteome</keyword>